<evidence type="ECO:0000256" key="4">
    <source>
        <dbReference type="ARBA" id="ARBA00022729"/>
    </source>
</evidence>
<dbReference type="GO" id="GO:0005576">
    <property type="term" value="C:extracellular region"/>
    <property type="evidence" value="ECO:0007669"/>
    <property type="project" value="UniProtKB-SubCell"/>
</dbReference>
<dbReference type="InterPro" id="IPR001534">
    <property type="entry name" value="Transthyretin-like"/>
</dbReference>
<dbReference type="Pfam" id="PF01060">
    <property type="entry name" value="TTR-52"/>
    <property type="match status" value="1"/>
</dbReference>
<feature type="signal peptide" evidence="5">
    <location>
        <begin position="1"/>
        <end position="18"/>
    </location>
</feature>
<feature type="chain" id="PRO_5037433350" evidence="5">
    <location>
        <begin position="19"/>
        <end position="143"/>
    </location>
</feature>
<dbReference type="InterPro" id="IPR038479">
    <property type="entry name" value="Transthyretin-like_sf"/>
</dbReference>
<keyword evidence="4 5" id="KW-0732">Signal</keyword>
<evidence type="ECO:0000256" key="1">
    <source>
        <dbReference type="ARBA" id="ARBA00004613"/>
    </source>
</evidence>
<evidence type="ECO:0000256" key="5">
    <source>
        <dbReference type="SAM" id="SignalP"/>
    </source>
</evidence>
<dbReference type="PANTHER" id="PTHR21700">
    <property type="entry name" value="TRANSTHYRETIN-LIKE FAMILY PROTEIN-RELATED"/>
    <property type="match status" value="1"/>
</dbReference>
<organism evidence="6 7">
    <name type="scientific">Acrobeloides nanus</name>
    <dbReference type="NCBI Taxonomy" id="290746"/>
    <lineage>
        <taxon>Eukaryota</taxon>
        <taxon>Metazoa</taxon>
        <taxon>Ecdysozoa</taxon>
        <taxon>Nematoda</taxon>
        <taxon>Chromadorea</taxon>
        <taxon>Rhabditida</taxon>
        <taxon>Tylenchina</taxon>
        <taxon>Cephalobomorpha</taxon>
        <taxon>Cephaloboidea</taxon>
        <taxon>Cephalobidae</taxon>
        <taxon>Acrobeloides</taxon>
    </lineage>
</organism>
<comment type="similarity">
    <text evidence="2">Belongs to the nematode transthyretin-like family.</text>
</comment>
<accession>A0A914EQD4</accession>
<protein>
    <submittedName>
        <fullName evidence="7">Transthyretin-like protein 5</fullName>
    </submittedName>
</protein>
<sequence>MQILALVLLYSIPLSVVGVGLGITQSSGVKGKLMCNDKPAVGVTVKLYDDDRGIDSDDLMASGKTDGQGQFSLKGHTEEFTTIDPKLNIYHDCEDGIKPCQRKVTIKIPDGYVSQSENPKKIYDAGTLQLAGKFPGEERDCLH</sequence>
<dbReference type="AlphaFoldDB" id="A0A914EQD4"/>
<evidence type="ECO:0000313" key="7">
    <source>
        <dbReference type="WBParaSite" id="ACRNAN_scaffold9406.g7667.t1"/>
    </source>
</evidence>
<evidence type="ECO:0000256" key="3">
    <source>
        <dbReference type="ARBA" id="ARBA00022525"/>
    </source>
</evidence>
<dbReference type="Proteomes" id="UP000887540">
    <property type="component" value="Unplaced"/>
</dbReference>
<reference evidence="7" key="1">
    <citation type="submission" date="2022-11" db="UniProtKB">
        <authorList>
            <consortium name="WormBaseParasite"/>
        </authorList>
    </citation>
    <scope>IDENTIFICATION</scope>
</reference>
<comment type="subcellular location">
    <subcellularLocation>
        <location evidence="1">Secreted</location>
    </subcellularLocation>
</comment>
<name>A0A914EQD4_9BILA</name>
<evidence type="ECO:0000313" key="6">
    <source>
        <dbReference type="Proteomes" id="UP000887540"/>
    </source>
</evidence>
<keyword evidence="6" id="KW-1185">Reference proteome</keyword>
<proteinExistence type="inferred from homology"/>
<dbReference type="Gene3D" id="2.60.40.3330">
    <property type="match status" value="1"/>
</dbReference>
<dbReference type="GO" id="GO:0009986">
    <property type="term" value="C:cell surface"/>
    <property type="evidence" value="ECO:0007669"/>
    <property type="project" value="InterPro"/>
</dbReference>
<evidence type="ECO:0000256" key="2">
    <source>
        <dbReference type="ARBA" id="ARBA00010112"/>
    </source>
</evidence>
<keyword evidence="3" id="KW-0964">Secreted</keyword>
<dbReference type="PANTHER" id="PTHR21700:SF3">
    <property type="entry name" value="TRANSTHYRETIN-LIKE PROTEIN 5"/>
    <property type="match status" value="1"/>
</dbReference>
<dbReference type="WBParaSite" id="ACRNAN_scaffold9406.g7667.t1">
    <property type="protein sequence ID" value="ACRNAN_scaffold9406.g7667.t1"/>
    <property type="gene ID" value="ACRNAN_scaffold9406.g7667"/>
</dbReference>